<proteinExistence type="predicted"/>
<evidence type="ECO:0008006" key="3">
    <source>
        <dbReference type="Google" id="ProtNLM"/>
    </source>
</evidence>
<keyword evidence="2" id="KW-1185">Reference proteome</keyword>
<name>A0A9Q1HL43_HOLLE</name>
<evidence type="ECO:0000313" key="2">
    <source>
        <dbReference type="Proteomes" id="UP001152320"/>
    </source>
</evidence>
<evidence type="ECO:0000313" key="1">
    <source>
        <dbReference type="EMBL" id="KAJ8049306.1"/>
    </source>
</evidence>
<accession>A0A9Q1HL43</accession>
<reference evidence="1" key="1">
    <citation type="submission" date="2021-10" db="EMBL/GenBank/DDBJ databases">
        <title>Tropical sea cucumber genome reveals ecological adaptation and Cuvierian tubules defense mechanism.</title>
        <authorList>
            <person name="Chen T."/>
        </authorList>
    </citation>
    <scope>NUCLEOTIDE SEQUENCE</scope>
    <source>
        <strain evidence="1">Nanhai2018</strain>
        <tissue evidence="1">Muscle</tissue>
    </source>
</reference>
<gene>
    <name evidence="1" type="ORF">HOLleu_01997</name>
</gene>
<dbReference type="EMBL" id="JAIZAY010000001">
    <property type="protein sequence ID" value="KAJ8049306.1"/>
    <property type="molecule type" value="Genomic_DNA"/>
</dbReference>
<protein>
    <recommendedName>
        <fullName evidence="3">Tyrosine-protein kinase ephrin type A/B receptor-like domain-containing protein</fullName>
    </recommendedName>
</protein>
<organism evidence="1 2">
    <name type="scientific">Holothuria leucospilota</name>
    <name type="common">Black long sea cucumber</name>
    <name type="synonym">Mertensiothuria leucospilota</name>
    <dbReference type="NCBI Taxonomy" id="206669"/>
    <lineage>
        <taxon>Eukaryota</taxon>
        <taxon>Metazoa</taxon>
        <taxon>Echinodermata</taxon>
        <taxon>Eleutherozoa</taxon>
        <taxon>Echinozoa</taxon>
        <taxon>Holothuroidea</taxon>
        <taxon>Aspidochirotacea</taxon>
        <taxon>Aspidochirotida</taxon>
        <taxon>Holothuriidae</taxon>
        <taxon>Holothuria</taxon>
    </lineage>
</organism>
<sequence length="149" mass="16990">MFSNNLREISNKSLRNDHIREIHLYKNPIETLLEEAFSTKKGPLKLFMDCDELVQIPWFSKNITSPFALNLTCPFEFYLRICLKNRLPPTVNLTREGRKSIKATLIQDGFNCTKEDWDTKCSPCPPGSYGDGVYGCRSCPSGNNNSCKC</sequence>
<dbReference type="AlphaFoldDB" id="A0A9Q1HL43"/>
<comment type="caution">
    <text evidence="1">The sequence shown here is derived from an EMBL/GenBank/DDBJ whole genome shotgun (WGS) entry which is preliminary data.</text>
</comment>
<dbReference type="Proteomes" id="UP001152320">
    <property type="component" value="Chromosome 1"/>
</dbReference>
<dbReference type="OrthoDB" id="439917at2759"/>